<feature type="signal peptide" evidence="1">
    <location>
        <begin position="1"/>
        <end position="33"/>
    </location>
</feature>
<dbReference type="AlphaFoldDB" id="A0A538T7T5"/>
<dbReference type="SUPFAM" id="SSF56925">
    <property type="entry name" value="OMPA-like"/>
    <property type="match status" value="1"/>
</dbReference>
<evidence type="ECO:0000313" key="2">
    <source>
        <dbReference type="EMBL" id="TMQ59688.1"/>
    </source>
</evidence>
<proteinExistence type="predicted"/>
<protein>
    <recommendedName>
        <fullName evidence="4">Porin family protein</fullName>
    </recommendedName>
</protein>
<dbReference type="InterPro" id="IPR011250">
    <property type="entry name" value="OMP/PagP_B-barrel"/>
</dbReference>
<organism evidence="2 3">
    <name type="scientific">Eiseniibacteriota bacterium</name>
    <dbReference type="NCBI Taxonomy" id="2212470"/>
    <lineage>
        <taxon>Bacteria</taxon>
        <taxon>Candidatus Eiseniibacteriota</taxon>
    </lineage>
</organism>
<accession>A0A538T7T5</accession>
<name>A0A538T7T5_UNCEI</name>
<dbReference type="Gene3D" id="2.40.160.20">
    <property type="match status" value="1"/>
</dbReference>
<evidence type="ECO:0000256" key="1">
    <source>
        <dbReference type="SAM" id="SignalP"/>
    </source>
</evidence>
<sequence>MQPLRGRPFPLSDFRALLMLLTLAALPSAPDRAAASVGAGARPALVSIVGGWRIFSSQLGLRDDASAGLRLGLGVAPRVVLMTDFTVSGANRSVGTGTATVHALRMLARFDILGGSTRPYVVTGAGGVLFDFNDAQDYATGTLTMGYGLEHRFAGSPRVMLEGDLDLYRNRTIVYSSTGQELRRSPKTTQGLGTIALGLVFGF</sequence>
<keyword evidence="1" id="KW-0732">Signal</keyword>
<reference evidence="2 3" key="1">
    <citation type="journal article" date="2019" name="Nat. Microbiol.">
        <title>Mediterranean grassland soil C-N compound turnover is dependent on rainfall and depth, and is mediated by genomically divergent microorganisms.</title>
        <authorList>
            <person name="Diamond S."/>
            <person name="Andeer P.F."/>
            <person name="Li Z."/>
            <person name="Crits-Christoph A."/>
            <person name="Burstein D."/>
            <person name="Anantharaman K."/>
            <person name="Lane K.R."/>
            <person name="Thomas B.C."/>
            <person name="Pan C."/>
            <person name="Northen T.R."/>
            <person name="Banfield J.F."/>
        </authorList>
    </citation>
    <scope>NUCLEOTIDE SEQUENCE [LARGE SCALE GENOMIC DNA]</scope>
    <source>
        <strain evidence="2">WS_6</strain>
    </source>
</reference>
<comment type="caution">
    <text evidence="2">The sequence shown here is derived from an EMBL/GenBank/DDBJ whole genome shotgun (WGS) entry which is preliminary data.</text>
</comment>
<gene>
    <name evidence="2" type="ORF">E6K76_04140</name>
</gene>
<evidence type="ECO:0000313" key="3">
    <source>
        <dbReference type="Proteomes" id="UP000316852"/>
    </source>
</evidence>
<dbReference type="Proteomes" id="UP000316852">
    <property type="component" value="Unassembled WGS sequence"/>
</dbReference>
<dbReference type="EMBL" id="VBOW01000020">
    <property type="protein sequence ID" value="TMQ59688.1"/>
    <property type="molecule type" value="Genomic_DNA"/>
</dbReference>
<evidence type="ECO:0008006" key="4">
    <source>
        <dbReference type="Google" id="ProtNLM"/>
    </source>
</evidence>
<feature type="chain" id="PRO_5021956924" description="Porin family protein" evidence="1">
    <location>
        <begin position="34"/>
        <end position="203"/>
    </location>
</feature>